<evidence type="ECO:0000256" key="14">
    <source>
        <dbReference type="SAM" id="MobiDB-lite"/>
    </source>
</evidence>
<evidence type="ECO:0000256" key="7">
    <source>
        <dbReference type="ARBA" id="ARBA00022679"/>
    </source>
</evidence>
<dbReference type="Proteomes" id="UP001316803">
    <property type="component" value="Unassembled WGS sequence"/>
</dbReference>
<dbReference type="EC" id="2.7.11.1" evidence="3"/>
<dbReference type="PROSITE" id="PS00108">
    <property type="entry name" value="PROTEIN_KINASE_ST"/>
    <property type="match status" value="1"/>
</dbReference>
<evidence type="ECO:0000259" key="16">
    <source>
        <dbReference type="PROSITE" id="PS50032"/>
    </source>
</evidence>
<feature type="binding site" evidence="13">
    <location>
        <position position="201"/>
    </location>
    <ligand>
        <name>ATP</name>
        <dbReference type="ChEBI" id="CHEBI:30616"/>
    </ligand>
</feature>
<dbReference type="CDD" id="cd14077">
    <property type="entry name" value="STKc_Kin1_2"/>
    <property type="match status" value="1"/>
</dbReference>
<organism evidence="17 18">
    <name type="scientific">Knufia fluminis</name>
    <dbReference type="NCBI Taxonomy" id="191047"/>
    <lineage>
        <taxon>Eukaryota</taxon>
        <taxon>Fungi</taxon>
        <taxon>Dikarya</taxon>
        <taxon>Ascomycota</taxon>
        <taxon>Pezizomycotina</taxon>
        <taxon>Eurotiomycetes</taxon>
        <taxon>Chaetothyriomycetidae</taxon>
        <taxon>Chaetothyriales</taxon>
        <taxon>Trichomeriaceae</taxon>
        <taxon>Knufia</taxon>
    </lineage>
</organism>
<dbReference type="GO" id="GO:0004674">
    <property type="term" value="F:protein serine/threonine kinase activity"/>
    <property type="evidence" value="ECO:0007669"/>
    <property type="project" value="UniProtKB-KW"/>
</dbReference>
<evidence type="ECO:0000256" key="6">
    <source>
        <dbReference type="ARBA" id="ARBA00022553"/>
    </source>
</evidence>
<comment type="caution">
    <text evidence="17">The sequence shown here is derived from an EMBL/GenBank/DDBJ whole genome shotgun (WGS) entry which is preliminary data.</text>
</comment>
<dbReference type="SUPFAM" id="SSF103243">
    <property type="entry name" value="KA1-like"/>
    <property type="match status" value="1"/>
</dbReference>
<protein>
    <recommendedName>
        <fullName evidence="3">non-specific serine/threonine protein kinase</fullName>
        <ecNumber evidence="3">2.7.11.1</ecNumber>
    </recommendedName>
</protein>
<keyword evidence="5" id="KW-0723">Serine/threonine-protein kinase</keyword>
<dbReference type="PROSITE" id="PS50011">
    <property type="entry name" value="PROTEIN_KINASE_DOM"/>
    <property type="match status" value="1"/>
</dbReference>
<keyword evidence="6" id="KW-0597">Phosphoprotein</keyword>
<keyword evidence="10 13" id="KW-0067">ATP-binding</keyword>
<feature type="compositionally biased region" description="Basic and acidic residues" evidence="14">
    <location>
        <begin position="212"/>
        <end position="224"/>
    </location>
</feature>
<evidence type="ECO:0000256" key="10">
    <source>
        <dbReference type="ARBA" id="ARBA00022840"/>
    </source>
</evidence>
<evidence type="ECO:0000256" key="8">
    <source>
        <dbReference type="ARBA" id="ARBA00022741"/>
    </source>
</evidence>
<evidence type="ECO:0000256" key="12">
    <source>
        <dbReference type="ARBA" id="ARBA00048679"/>
    </source>
</evidence>
<dbReference type="GO" id="GO:0000226">
    <property type="term" value="P:microtubule cytoskeleton organization"/>
    <property type="evidence" value="ECO:0007669"/>
    <property type="project" value="TreeGrafter"/>
</dbReference>
<accession>A0AAN8EUH4</accession>
<dbReference type="Gene3D" id="3.30.310.80">
    <property type="entry name" value="Kinase associated domain 1, KA1"/>
    <property type="match status" value="1"/>
</dbReference>
<keyword evidence="9 17" id="KW-0418">Kinase</keyword>
<name>A0AAN8EUH4_9EURO</name>
<dbReference type="EMBL" id="JAKLMC020000005">
    <property type="protein sequence ID" value="KAK5956160.1"/>
    <property type="molecule type" value="Genomic_DNA"/>
</dbReference>
<evidence type="ECO:0000256" key="4">
    <source>
        <dbReference type="ARBA" id="ARBA00022490"/>
    </source>
</evidence>
<evidence type="ECO:0000256" key="5">
    <source>
        <dbReference type="ARBA" id="ARBA00022527"/>
    </source>
</evidence>
<evidence type="ECO:0000313" key="18">
    <source>
        <dbReference type="Proteomes" id="UP001316803"/>
    </source>
</evidence>
<dbReference type="Gene3D" id="1.10.510.10">
    <property type="entry name" value="Transferase(Phosphotransferase) domain 1"/>
    <property type="match status" value="1"/>
</dbReference>
<dbReference type="SUPFAM" id="SSF56112">
    <property type="entry name" value="Protein kinase-like (PK-like)"/>
    <property type="match status" value="1"/>
</dbReference>
<dbReference type="PROSITE" id="PS50032">
    <property type="entry name" value="KA1"/>
    <property type="match status" value="1"/>
</dbReference>
<dbReference type="FunFam" id="1.10.510.10:FF:000333">
    <property type="entry name" value="Non-specific serine/threonine protein kinase"/>
    <property type="match status" value="1"/>
</dbReference>
<comment type="similarity">
    <text evidence="2">Belongs to the protein kinase superfamily. CAMK Ser/Thr protein kinase family. NIM1 subfamily.</text>
</comment>
<keyword evidence="18" id="KW-1185">Reference proteome</keyword>
<keyword evidence="8 13" id="KW-0547">Nucleotide-binding</keyword>
<dbReference type="Pfam" id="PF00069">
    <property type="entry name" value="Pkinase"/>
    <property type="match status" value="1"/>
</dbReference>
<dbReference type="Pfam" id="PF02149">
    <property type="entry name" value="KA1"/>
    <property type="match status" value="1"/>
</dbReference>
<dbReference type="AlphaFoldDB" id="A0AAN8EUH4"/>
<keyword evidence="7 17" id="KW-0808">Transferase</keyword>
<feature type="compositionally biased region" description="Basic and acidic residues" evidence="14">
    <location>
        <begin position="961"/>
        <end position="973"/>
    </location>
</feature>
<feature type="region of interest" description="Disordered" evidence="14">
    <location>
        <begin position="486"/>
        <end position="514"/>
    </location>
</feature>
<dbReference type="InterPro" id="IPR028375">
    <property type="entry name" value="KA1/Ssp2_C"/>
</dbReference>
<evidence type="ECO:0000256" key="2">
    <source>
        <dbReference type="ARBA" id="ARBA00010791"/>
    </source>
</evidence>
<reference evidence="17 18" key="1">
    <citation type="submission" date="2022-12" db="EMBL/GenBank/DDBJ databases">
        <title>Genomic features and morphological characterization of a novel Knufia sp. strain isolated from spacecraft assembly facility.</title>
        <authorList>
            <person name="Teixeira M."/>
            <person name="Chander A.M."/>
            <person name="Stajich J.E."/>
            <person name="Venkateswaran K."/>
        </authorList>
    </citation>
    <scope>NUCLEOTIDE SEQUENCE [LARGE SCALE GENOMIC DNA]</scope>
    <source>
        <strain evidence="17 18">FJI-L2-BK-P2</strain>
    </source>
</reference>
<dbReference type="PANTHER" id="PTHR24346:SF82">
    <property type="entry name" value="KP78A-RELATED"/>
    <property type="match status" value="1"/>
</dbReference>
<feature type="region of interest" description="Disordered" evidence="14">
    <location>
        <begin position="201"/>
        <end position="224"/>
    </location>
</feature>
<feature type="compositionally biased region" description="Basic and acidic residues" evidence="14">
    <location>
        <begin position="826"/>
        <end position="849"/>
    </location>
</feature>
<feature type="compositionally biased region" description="Acidic residues" evidence="14">
    <location>
        <begin position="850"/>
        <end position="862"/>
    </location>
</feature>
<dbReference type="GO" id="GO:0005737">
    <property type="term" value="C:cytoplasm"/>
    <property type="evidence" value="ECO:0007669"/>
    <property type="project" value="UniProtKB-SubCell"/>
</dbReference>
<feature type="compositionally biased region" description="Polar residues" evidence="14">
    <location>
        <begin position="1"/>
        <end position="22"/>
    </location>
</feature>
<dbReference type="PANTHER" id="PTHR24346">
    <property type="entry name" value="MAP/MICROTUBULE AFFINITY-REGULATING KINASE"/>
    <property type="match status" value="1"/>
</dbReference>
<feature type="compositionally biased region" description="Basic and acidic residues" evidence="14">
    <location>
        <begin position="495"/>
        <end position="514"/>
    </location>
</feature>
<dbReference type="InterPro" id="IPR017441">
    <property type="entry name" value="Protein_kinase_ATP_BS"/>
</dbReference>
<comment type="subcellular location">
    <subcellularLocation>
        <location evidence="1">Cytoplasm</location>
    </subcellularLocation>
</comment>
<gene>
    <name evidence="17" type="primary">KIN2</name>
    <name evidence="17" type="ORF">OHC33_002733</name>
</gene>
<comment type="catalytic activity">
    <reaction evidence="11">
        <text>L-threonyl-[protein] + ATP = O-phospho-L-threonyl-[protein] + ADP + H(+)</text>
        <dbReference type="Rhea" id="RHEA:46608"/>
        <dbReference type="Rhea" id="RHEA-COMP:11060"/>
        <dbReference type="Rhea" id="RHEA-COMP:11605"/>
        <dbReference type="ChEBI" id="CHEBI:15378"/>
        <dbReference type="ChEBI" id="CHEBI:30013"/>
        <dbReference type="ChEBI" id="CHEBI:30616"/>
        <dbReference type="ChEBI" id="CHEBI:61977"/>
        <dbReference type="ChEBI" id="CHEBI:456216"/>
        <dbReference type="EC" id="2.7.11.1"/>
    </reaction>
</comment>
<feature type="domain" description="KA1" evidence="16">
    <location>
        <begin position="1020"/>
        <end position="1069"/>
    </location>
</feature>
<sequence>MSTAASASPALNRSHSSATRNPPSAYAHTPPQQPSRTQSTRHRPTGSTHNRSSSRSHEQDAASVQSGQSNLNNVARQDCERVNLARSSSQRRSSRDGRSAYEEETSRHTRTSSRPNSRRNSQDFTVAPRSATNGASAPPQPPAAPVPAPMAHPNYAQMGRRRTSITTQTGTWQLGKTIGQGSMGKVKVARNAETGETVAIKIIPRQSTDENGNPKDERSDRSKEIRTAREAAMATLLDHPYICGMRDVQRTNYHWYMLFEYVDGGQMLDYIIAHGRLKEKQARKFGRQIASALDYCHRNSIVHRDLKIENILISKSGDIKIIDFGLSNLYSPRSLLKTFCGSLYFAAPELLNARQYTGPEVDVWSFGIVLYVLVCGKVPFDDQSMPQLHAKIKRGHVDYPQWLSAECRSIISRMLVVDVKERATLQEIMCHPWMTKGFNGPPENFVHHREPLQLPLDPAVINKMQGFDFGPANYIEEQITRIVESEDYQSAARRSVRDDSRYGGDGGDRKRGMFEFYKRRNSTSREGLTAPSTEAIRGYDPLNAYSPLISVYLLAKEKIERERVEANPGALSLGTPSDAPALKAPGLPSPEAAHTNTFSPELPGESATGGRARARSRTQGEDDVTTGMKHVTINEKPVQPQPVASPRLEPPPSEGQPRKEGTAMGLLRRFSTRRTKDRDADRPPPPSFNIQPPQESATTTPRKSFSVRRSRRREQSPPTIHTGGSQGQHEGLLGTGASKGRSLLSRSTSVNSGDYRPRKFMSRGTSDAAASPRLAPEPPATSGSEHSSINAQKANTVEVGEKPITGAPPAMPRTPTASRAKSLGHARHESVQARRQRREEARSYRHDNVPEETDAELQEDATEANAVPDTPSADISKPAGLKGLFSSSTTSSKPAQFIRHDLIRVLKQLGVEYTEVRGGFSCRHAPSINLDDVREGAMMEDEKSGKISSGHQRRISFGAFRRGDRDDIREEKMHRQRSQRRQPDQSFITNSEGSDEYVHNSTRGENARDMAATTTRVQEDTGERLVLRFEIAIVKIPLFNLHGIQFKKVQGGMNQYRSMTSTILNSLRL</sequence>
<feature type="compositionally biased region" description="Basic and acidic residues" evidence="14">
    <location>
        <begin position="93"/>
        <end position="107"/>
    </location>
</feature>
<keyword evidence="4" id="KW-0963">Cytoplasm</keyword>
<feature type="compositionally biased region" description="Pro residues" evidence="14">
    <location>
        <begin position="138"/>
        <end position="150"/>
    </location>
</feature>
<evidence type="ECO:0000256" key="11">
    <source>
        <dbReference type="ARBA" id="ARBA00047899"/>
    </source>
</evidence>
<dbReference type="GO" id="GO:0035556">
    <property type="term" value="P:intracellular signal transduction"/>
    <property type="evidence" value="ECO:0007669"/>
    <property type="project" value="TreeGrafter"/>
</dbReference>
<dbReference type="InterPro" id="IPR000719">
    <property type="entry name" value="Prot_kinase_dom"/>
</dbReference>
<evidence type="ECO:0000256" key="1">
    <source>
        <dbReference type="ARBA" id="ARBA00004496"/>
    </source>
</evidence>
<evidence type="ECO:0000256" key="13">
    <source>
        <dbReference type="PROSITE-ProRule" id="PRU10141"/>
    </source>
</evidence>
<comment type="catalytic activity">
    <reaction evidence="12">
        <text>L-seryl-[protein] + ATP = O-phospho-L-seryl-[protein] + ADP + H(+)</text>
        <dbReference type="Rhea" id="RHEA:17989"/>
        <dbReference type="Rhea" id="RHEA-COMP:9863"/>
        <dbReference type="Rhea" id="RHEA-COMP:11604"/>
        <dbReference type="ChEBI" id="CHEBI:15378"/>
        <dbReference type="ChEBI" id="CHEBI:29999"/>
        <dbReference type="ChEBI" id="CHEBI:30616"/>
        <dbReference type="ChEBI" id="CHEBI:83421"/>
        <dbReference type="ChEBI" id="CHEBI:456216"/>
        <dbReference type="EC" id="2.7.11.1"/>
    </reaction>
</comment>
<evidence type="ECO:0000259" key="15">
    <source>
        <dbReference type="PROSITE" id="PS50011"/>
    </source>
</evidence>
<evidence type="ECO:0000313" key="17">
    <source>
        <dbReference type="EMBL" id="KAK5956160.1"/>
    </source>
</evidence>
<feature type="region of interest" description="Disordered" evidence="14">
    <location>
        <begin position="567"/>
        <end position="878"/>
    </location>
</feature>
<feature type="compositionally biased region" description="Polar residues" evidence="14">
    <location>
        <begin position="781"/>
        <end position="795"/>
    </location>
</feature>
<dbReference type="PROSITE" id="PS00107">
    <property type="entry name" value="PROTEIN_KINASE_ATP"/>
    <property type="match status" value="1"/>
</dbReference>
<dbReference type="GO" id="GO:0071944">
    <property type="term" value="C:cell periphery"/>
    <property type="evidence" value="ECO:0007669"/>
    <property type="project" value="UniProtKB-ARBA"/>
</dbReference>
<evidence type="ECO:0000256" key="9">
    <source>
        <dbReference type="ARBA" id="ARBA00022777"/>
    </source>
</evidence>
<feature type="compositionally biased region" description="Polar residues" evidence="14">
    <location>
        <begin position="62"/>
        <end position="75"/>
    </location>
</feature>
<dbReference type="GO" id="GO:0005524">
    <property type="term" value="F:ATP binding"/>
    <property type="evidence" value="ECO:0007669"/>
    <property type="project" value="UniProtKB-UniRule"/>
</dbReference>
<feature type="region of interest" description="Disordered" evidence="14">
    <location>
        <begin position="1"/>
        <end position="154"/>
    </location>
</feature>
<feature type="region of interest" description="Disordered" evidence="14">
    <location>
        <begin position="940"/>
        <end position="1017"/>
    </location>
</feature>
<dbReference type="InterPro" id="IPR001772">
    <property type="entry name" value="KA1_dom"/>
</dbReference>
<dbReference type="InterPro" id="IPR011009">
    <property type="entry name" value="Kinase-like_dom_sf"/>
</dbReference>
<feature type="domain" description="Protein kinase" evidence="15">
    <location>
        <begin position="172"/>
        <end position="434"/>
    </location>
</feature>
<evidence type="ECO:0000256" key="3">
    <source>
        <dbReference type="ARBA" id="ARBA00012513"/>
    </source>
</evidence>
<proteinExistence type="inferred from homology"/>
<dbReference type="InterPro" id="IPR008271">
    <property type="entry name" value="Ser/Thr_kinase_AS"/>
</dbReference>
<dbReference type="SMART" id="SM00220">
    <property type="entry name" value="S_TKc"/>
    <property type="match status" value="1"/>
</dbReference>